<reference evidence="2" key="1">
    <citation type="submission" date="2021-12" db="EMBL/GenBank/DDBJ databases">
        <title>Prjna785345.</title>
        <authorList>
            <person name="Rujirawat T."/>
            <person name="Krajaejun T."/>
        </authorList>
    </citation>
    <scope>NUCLEOTIDE SEQUENCE</scope>
    <source>
        <strain evidence="2">Pi057C3</strain>
    </source>
</reference>
<comment type="caution">
    <text evidence="2">The sequence shown here is derived from an EMBL/GenBank/DDBJ whole genome shotgun (WGS) entry which is preliminary data.</text>
</comment>
<dbReference type="Proteomes" id="UP001209570">
    <property type="component" value="Unassembled WGS sequence"/>
</dbReference>
<proteinExistence type="predicted"/>
<keyword evidence="3" id="KW-1185">Reference proteome</keyword>
<protein>
    <submittedName>
        <fullName evidence="2">Uncharacterized protein</fullName>
    </submittedName>
</protein>
<name>A0AAD5L907_PYTIN</name>
<accession>A0AAD5L907</accession>
<feature type="compositionally biased region" description="Basic and acidic residues" evidence="1">
    <location>
        <begin position="8"/>
        <end position="26"/>
    </location>
</feature>
<dbReference type="AlphaFoldDB" id="A0AAD5L907"/>
<evidence type="ECO:0000313" key="2">
    <source>
        <dbReference type="EMBL" id="KAJ0390707.1"/>
    </source>
</evidence>
<gene>
    <name evidence="2" type="ORF">P43SY_010534</name>
</gene>
<evidence type="ECO:0000313" key="3">
    <source>
        <dbReference type="Proteomes" id="UP001209570"/>
    </source>
</evidence>
<evidence type="ECO:0000256" key="1">
    <source>
        <dbReference type="SAM" id="MobiDB-lite"/>
    </source>
</evidence>
<feature type="region of interest" description="Disordered" evidence="1">
    <location>
        <begin position="1"/>
        <end position="29"/>
    </location>
</feature>
<organism evidence="2 3">
    <name type="scientific">Pythium insidiosum</name>
    <name type="common">Pythiosis disease agent</name>
    <dbReference type="NCBI Taxonomy" id="114742"/>
    <lineage>
        <taxon>Eukaryota</taxon>
        <taxon>Sar</taxon>
        <taxon>Stramenopiles</taxon>
        <taxon>Oomycota</taxon>
        <taxon>Peronosporomycetes</taxon>
        <taxon>Pythiales</taxon>
        <taxon>Pythiaceae</taxon>
        <taxon>Pythium</taxon>
    </lineage>
</organism>
<sequence length="125" mass="14547">MNASIARRRSEGGTEDEKQKEEEKESTQAAGLWLAELQDDVTEEMLECETGVRITWLNQRPHAPARYDYGYDDIIDVQSILCHVYLREWDDGSFELTPKSLKRVQRSLAWSRGEVTDENNDRRGR</sequence>
<dbReference type="EMBL" id="JAKCXM010001728">
    <property type="protein sequence ID" value="KAJ0390707.1"/>
    <property type="molecule type" value="Genomic_DNA"/>
</dbReference>